<dbReference type="PANTHER" id="PTHR31389">
    <property type="entry name" value="LD39211P"/>
    <property type="match status" value="1"/>
</dbReference>
<evidence type="ECO:0000313" key="1">
    <source>
        <dbReference type="Proteomes" id="UP000038045"/>
    </source>
</evidence>
<sequence>MNFFNNQNVFKWIFGTPQDSIEYTKIITNDELIYSTFYYEGISGKRFNSTLYSYLEEFKLEKSDSDYIDPIIDEIPKPVIVTAFSQNHFEEADNLIRSIRKFLPTHKVVIYDLGLEEASIDIIRKVCNVEYRKFNYSKYPPHVEDLMTYAWKPIILAETLRDFKAIWYADSSIRFTKSDLSQVYGLINCRRNHKKNHKKFEQEKMEKKNLNENVEVGNYKNSIKFNWKINVEHCHKAAFLLHGFSGHGILPASHIGMLKYLATNTKLMGSNKSRMYDANFIYAVKTYDTAYEILKWLLLCALEKECIAPNGSKVYNCYNLWDKKYSDISHSCHRFDQSAMNILLSNGNNYNPKNYISELNDFFVIKRGDVTTWDNTSFCQ</sequence>
<reference evidence="2" key="1">
    <citation type="submission" date="2017-02" db="UniProtKB">
        <authorList>
            <consortium name="WormBaseParasite"/>
        </authorList>
    </citation>
    <scope>IDENTIFICATION</scope>
</reference>
<protein>
    <submittedName>
        <fullName evidence="2">Peptidase_M16_C domain-containing protein</fullName>
    </submittedName>
</protein>
<keyword evidence="1" id="KW-1185">Reference proteome</keyword>
<dbReference type="PANTHER" id="PTHR31389:SF4">
    <property type="entry name" value="LD39211P"/>
    <property type="match status" value="1"/>
</dbReference>
<dbReference type="Proteomes" id="UP000038045">
    <property type="component" value="Unplaced"/>
</dbReference>
<proteinExistence type="predicted"/>
<dbReference type="AlphaFoldDB" id="A0A0N4ZCD2"/>
<accession>A0A0N4ZCD2</accession>
<evidence type="ECO:0000313" key="2">
    <source>
        <dbReference type="WBParaSite" id="PTRK_0000518500.1"/>
    </source>
</evidence>
<name>A0A0N4ZCD2_PARTI</name>
<dbReference type="WBParaSite" id="PTRK_0000518500.1">
    <property type="protein sequence ID" value="PTRK_0000518500.1"/>
    <property type="gene ID" value="PTRK_0000518500"/>
</dbReference>
<dbReference type="Pfam" id="PF07801">
    <property type="entry name" value="DUF1647"/>
    <property type="match status" value="1"/>
</dbReference>
<organism evidence="1 2">
    <name type="scientific">Parastrongyloides trichosuri</name>
    <name type="common">Possum-specific nematode worm</name>
    <dbReference type="NCBI Taxonomy" id="131310"/>
    <lineage>
        <taxon>Eukaryota</taxon>
        <taxon>Metazoa</taxon>
        <taxon>Ecdysozoa</taxon>
        <taxon>Nematoda</taxon>
        <taxon>Chromadorea</taxon>
        <taxon>Rhabditida</taxon>
        <taxon>Tylenchina</taxon>
        <taxon>Panagrolaimomorpha</taxon>
        <taxon>Strongyloidoidea</taxon>
        <taxon>Strongyloididae</taxon>
        <taxon>Parastrongyloides</taxon>
    </lineage>
</organism>
<dbReference type="InterPro" id="IPR012444">
    <property type="entry name" value="DUF1647"/>
</dbReference>